<dbReference type="EMBL" id="JACBJI010000006">
    <property type="protein sequence ID" value="NYA71916.1"/>
    <property type="molecule type" value="Genomic_DNA"/>
</dbReference>
<proteinExistence type="predicted"/>
<keyword evidence="2" id="KW-1185">Reference proteome</keyword>
<name>A0A7Y8Y3N0_9FLAO</name>
<dbReference type="AlphaFoldDB" id="A0A7Y8Y3N0"/>
<sequence length="286" mass="33389">MTTIASFMSVSENGVRTLSMVSDSRVSWDLKNNTRIEYNFSQKLFHLHESNDVFGYCGDSGFCLSNLLQIVFYLNNSIQFSASQDFDTKRNILYDLIDKNLKHYPAIAITESFTIYWNSFLDKAFYSHKFVYNKITEELSDHSIKLPIKMSYVFYDGSGGKYYYKALENLDYKNNNYSRVYFKALNDIIESQIDQKTGGPPQMISVSSNKGLLSTSFLFEKVYYLFGIEDMYISNTEKVEYRDTDFNYRTSDGKIRNNYSKSYIRKLDIQSWKTSTLKNKPAANRH</sequence>
<evidence type="ECO:0000313" key="2">
    <source>
        <dbReference type="Proteomes" id="UP000535020"/>
    </source>
</evidence>
<evidence type="ECO:0000313" key="1">
    <source>
        <dbReference type="EMBL" id="NYA71916.1"/>
    </source>
</evidence>
<dbReference type="RefSeq" id="WP_176006728.1">
    <property type="nucleotide sequence ID" value="NZ_JABWMI010000015.1"/>
</dbReference>
<protein>
    <submittedName>
        <fullName evidence="1">Uncharacterized protein</fullName>
    </submittedName>
</protein>
<gene>
    <name evidence="1" type="ORF">HZF10_13385</name>
</gene>
<reference evidence="1 2" key="1">
    <citation type="submission" date="2020-07" db="EMBL/GenBank/DDBJ databases">
        <authorList>
            <person name="Sun Q."/>
        </authorList>
    </citation>
    <scope>NUCLEOTIDE SEQUENCE [LARGE SCALE GENOMIC DNA]</scope>
    <source>
        <strain evidence="1 2">MAH-1</strain>
    </source>
</reference>
<dbReference type="Proteomes" id="UP000535020">
    <property type="component" value="Unassembled WGS sequence"/>
</dbReference>
<comment type="caution">
    <text evidence="1">The sequence shown here is derived from an EMBL/GenBank/DDBJ whole genome shotgun (WGS) entry which is preliminary data.</text>
</comment>
<accession>A0A7Y8Y3N0</accession>
<organism evidence="1 2">
    <name type="scientific">Flavobacterium agri</name>
    <dbReference type="NCBI Taxonomy" id="2743471"/>
    <lineage>
        <taxon>Bacteria</taxon>
        <taxon>Pseudomonadati</taxon>
        <taxon>Bacteroidota</taxon>
        <taxon>Flavobacteriia</taxon>
        <taxon>Flavobacteriales</taxon>
        <taxon>Flavobacteriaceae</taxon>
        <taxon>Flavobacterium</taxon>
    </lineage>
</organism>